<reference evidence="2" key="1">
    <citation type="journal article" date="2022" name="Mol. Ecol. Resour.">
        <title>The genomes of chicory, endive, great burdock and yacon provide insights into Asteraceae palaeo-polyploidization history and plant inulin production.</title>
        <authorList>
            <person name="Fan W."/>
            <person name="Wang S."/>
            <person name="Wang H."/>
            <person name="Wang A."/>
            <person name="Jiang F."/>
            <person name="Liu H."/>
            <person name="Zhao H."/>
            <person name="Xu D."/>
            <person name="Zhang Y."/>
        </authorList>
    </citation>
    <scope>NUCLEOTIDE SEQUENCE [LARGE SCALE GENOMIC DNA]</scope>
    <source>
        <strain evidence="2">cv. Niubang</strain>
    </source>
</reference>
<evidence type="ECO:0000313" key="1">
    <source>
        <dbReference type="EMBL" id="KAI3715165.1"/>
    </source>
</evidence>
<gene>
    <name evidence="1" type="ORF">L6452_22135</name>
</gene>
<sequence>MRTSLKDLVDRLGSVWPNAWIQRYPHLGMMEWPIIDSDRRDQICWSDVNGNLVDFSVKVASTSIGGIHTVSSWHKWVWFPGNIARHAFCLWIACHRRLPTQDRMSIWVSEDEGLVCPLCEVEQDSHRHLFFQCVFAHDVWQRIKFFANLEEWPDGWDDIVELLSDDSYARKPLASKLFVAASVYYIWRERNNRLFRNAAISVDQIVQDIRNIVTMRLAWNTRRTRNQIHGPT</sequence>
<dbReference type="Proteomes" id="UP001055879">
    <property type="component" value="Linkage Group LG07"/>
</dbReference>
<comment type="caution">
    <text evidence="1">The sequence shown here is derived from an EMBL/GenBank/DDBJ whole genome shotgun (WGS) entry which is preliminary data.</text>
</comment>
<protein>
    <submittedName>
        <fullName evidence="1">Uncharacterized protein</fullName>
    </submittedName>
</protein>
<accession>A0ACB9B393</accession>
<keyword evidence="2" id="KW-1185">Reference proteome</keyword>
<dbReference type="EMBL" id="CM042053">
    <property type="protein sequence ID" value="KAI3715165.1"/>
    <property type="molecule type" value="Genomic_DNA"/>
</dbReference>
<reference evidence="1 2" key="2">
    <citation type="journal article" date="2022" name="Mol. Ecol. Resour.">
        <title>The genomes of chicory, endive, great burdock and yacon provide insights into Asteraceae paleo-polyploidization history and plant inulin production.</title>
        <authorList>
            <person name="Fan W."/>
            <person name="Wang S."/>
            <person name="Wang H."/>
            <person name="Wang A."/>
            <person name="Jiang F."/>
            <person name="Liu H."/>
            <person name="Zhao H."/>
            <person name="Xu D."/>
            <person name="Zhang Y."/>
        </authorList>
    </citation>
    <scope>NUCLEOTIDE SEQUENCE [LARGE SCALE GENOMIC DNA]</scope>
    <source>
        <strain evidence="2">cv. Niubang</strain>
    </source>
</reference>
<name>A0ACB9B393_ARCLA</name>
<evidence type="ECO:0000313" key="2">
    <source>
        <dbReference type="Proteomes" id="UP001055879"/>
    </source>
</evidence>
<organism evidence="1 2">
    <name type="scientific">Arctium lappa</name>
    <name type="common">Greater burdock</name>
    <name type="synonym">Lappa major</name>
    <dbReference type="NCBI Taxonomy" id="4217"/>
    <lineage>
        <taxon>Eukaryota</taxon>
        <taxon>Viridiplantae</taxon>
        <taxon>Streptophyta</taxon>
        <taxon>Embryophyta</taxon>
        <taxon>Tracheophyta</taxon>
        <taxon>Spermatophyta</taxon>
        <taxon>Magnoliopsida</taxon>
        <taxon>eudicotyledons</taxon>
        <taxon>Gunneridae</taxon>
        <taxon>Pentapetalae</taxon>
        <taxon>asterids</taxon>
        <taxon>campanulids</taxon>
        <taxon>Asterales</taxon>
        <taxon>Asteraceae</taxon>
        <taxon>Carduoideae</taxon>
        <taxon>Cardueae</taxon>
        <taxon>Arctiinae</taxon>
        <taxon>Arctium</taxon>
    </lineage>
</organism>
<proteinExistence type="predicted"/>